<sequence length="83" mass="9039">MPGQRLCGQKKNDHRPAELQKTLATSEALLTVKKGTALLEARDWPEKDRGLAAGLKIRCDDETEKDEDAVMSSDTPASSASKK</sequence>
<organism evidence="2">
    <name type="scientific">Ajellomyces dermatitidis (strain ATCC 18188 / CBS 674.68)</name>
    <name type="common">Blastomyces dermatitidis</name>
    <dbReference type="NCBI Taxonomy" id="653446"/>
    <lineage>
        <taxon>Eukaryota</taxon>
        <taxon>Fungi</taxon>
        <taxon>Dikarya</taxon>
        <taxon>Ascomycota</taxon>
        <taxon>Pezizomycotina</taxon>
        <taxon>Eurotiomycetes</taxon>
        <taxon>Eurotiomycetidae</taxon>
        <taxon>Onygenales</taxon>
        <taxon>Ajellomycetaceae</taxon>
        <taxon>Blastomyces</taxon>
    </lineage>
</organism>
<feature type="region of interest" description="Disordered" evidence="1">
    <location>
        <begin position="61"/>
        <end position="83"/>
    </location>
</feature>
<proteinExistence type="predicted"/>
<evidence type="ECO:0000313" key="2">
    <source>
        <dbReference type="EMBL" id="EGE84379.2"/>
    </source>
</evidence>
<protein>
    <submittedName>
        <fullName evidence="2">Uncharacterized protein</fullName>
    </submittedName>
</protein>
<dbReference type="Proteomes" id="UP000007802">
    <property type="component" value="Unassembled WGS sequence"/>
</dbReference>
<evidence type="ECO:0000256" key="1">
    <source>
        <dbReference type="SAM" id="MobiDB-lite"/>
    </source>
</evidence>
<feature type="compositionally biased region" description="Polar residues" evidence="1">
    <location>
        <begin position="72"/>
        <end position="83"/>
    </location>
</feature>
<gene>
    <name evidence="2" type="ORF">BDDG_07324</name>
</gene>
<reference evidence="2" key="1">
    <citation type="submission" date="2010-03" db="EMBL/GenBank/DDBJ databases">
        <title>Annotation of Blastomyces dermatitidis strain ATCC 18188.</title>
        <authorList>
            <consortium name="The Broad Institute Genome Sequencing Platform"/>
            <consortium name="Broad Institute Genome Sequencing Center for Infectious Disease."/>
            <person name="Cuomo C."/>
            <person name="Klein B."/>
            <person name="Sullivan T."/>
            <person name="Heitman J."/>
            <person name="Young S."/>
            <person name="Zeng Q."/>
            <person name="Gargeya S."/>
            <person name="Alvarado L."/>
            <person name="Berlin A.M."/>
            <person name="Chapman S.B."/>
            <person name="Chen Z."/>
            <person name="Freedman E."/>
            <person name="Gellesch M."/>
            <person name="Goldberg J."/>
            <person name="Griggs A."/>
            <person name="Gujja S."/>
            <person name="Heilman E."/>
            <person name="Heiman D."/>
            <person name="Howarth C."/>
            <person name="Mehta T."/>
            <person name="Neiman D."/>
            <person name="Pearson M."/>
            <person name="Roberts A."/>
            <person name="Saif S."/>
            <person name="Shea T."/>
            <person name="Shenoy N."/>
            <person name="Sisk P."/>
            <person name="Stolte C."/>
            <person name="Sykes S."/>
            <person name="White J."/>
            <person name="Yandava C."/>
            <person name="Haas B."/>
            <person name="Nusbaum C."/>
            <person name="Birren B."/>
        </authorList>
    </citation>
    <scope>NUCLEOTIDE SEQUENCE [LARGE SCALE GENOMIC DNA]</scope>
    <source>
        <strain evidence="2">ATCC 18188</strain>
    </source>
</reference>
<dbReference type="HOGENOM" id="CLU_136298_0_0_1"/>
<accession>F2TMB6</accession>
<dbReference type="EMBL" id="GG749467">
    <property type="protein sequence ID" value="EGE84379.2"/>
    <property type="molecule type" value="Genomic_DNA"/>
</dbReference>
<dbReference type="AlphaFoldDB" id="F2TMB6"/>
<name>F2TMB6_AJEDA</name>